<feature type="chain" id="PRO_5020381795" description="Lipoprotein" evidence="1">
    <location>
        <begin position="21"/>
        <end position="124"/>
    </location>
</feature>
<evidence type="ECO:0008006" key="4">
    <source>
        <dbReference type="Google" id="ProtNLM"/>
    </source>
</evidence>
<dbReference type="EMBL" id="SHMB01000003">
    <property type="protein sequence ID" value="TAA29736.1"/>
    <property type="molecule type" value="Genomic_DNA"/>
</dbReference>
<organism evidence="2 3">
    <name type="scientific">Pseudoxanthomonas winnipegensis</name>
    <dbReference type="NCBI Taxonomy" id="2480810"/>
    <lineage>
        <taxon>Bacteria</taxon>
        <taxon>Pseudomonadati</taxon>
        <taxon>Pseudomonadota</taxon>
        <taxon>Gammaproteobacteria</taxon>
        <taxon>Lysobacterales</taxon>
        <taxon>Lysobacteraceae</taxon>
        <taxon>Pseudoxanthomonas</taxon>
    </lineage>
</organism>
<gene>
    <name evidence="2" type="ORF">EA661_09300</name>
</gene>
<feature type="signal peptide" evidence="1">
    <location>
        <begin position="1"/>
        <end position="20"/>
    </location>
</feature>
<evidence type="ECO:0000313" key="2">
    <source>
        <dbReference type="EMBL" id="TAA29736.1"/>
    </source>
</evidence>
<keyword evidence="1" id="KW-0732">Signal</keyword>
<sequence length="124" mass="13231">MGNGLLIRAVAILLCASALSGCWADKVHRPASAAGALCAEQCDQQRLQCNNAAESLALSARGSCQAQRDHVEQRCSPWVKDADKQRCQRVNNPGGPTCTDPSPDYASCTSTWRGCITSCGGWFE</sequence>
<accession>A0A4Q8LJG8</accession>
<evidence type="ECO:0000313" key="3">
    <source>
        <dbReference type="Proteomes" id="UP000291286"/>
    </source>
</evidence>
<dbReference type="RefSeq" id="WP_130518025.1">
    <property type="nucleotide sequence ID" value="NZ_SHMA01000002.1"/>
</dbReference>
<proteinExistence type="predicted"/>
<protein>
    <recommendedName>
        <fullName evidence="4">Lipoprotein</fullName>
    </recommendedName>
</protein>
<dbReference type="Proteomes" id="UP000291286">
    <property type="component" value="Unassembled WGS sequence"/>
</dbReference>
<comment type="caution">
    <text evidence="2">The sequence shown here is derived from an EMBL/GenBank/DDBJ whole genome shotgun (WGS) entry which is preliminary data.</text>
</comment>
<reference evidence="2 3" key="1">
    <citation type="submission" date="2019-02" db="EMBL/GenBank/DDBJ databases">
        <title>WGS of Pseudoxanthomonas species novum from clinical isolates.</title>
        <authorList>
            <person name="Bernier A.-M."/>
            <person name="Bernard K."/>
            <person name="Vachon A."/>
        </authorList>
    </citation>
    <scope>NUCLEOTIDE SEQUENCE [LARGE SCALE GENOMIC DNA]</scope>
    <source>
        <strain evidence="2 3">NML171202</strain>
    </source>
</reference>
<name>A0A4Q8LJG8_9GAMM</name>
<evidence type="ECO:0000256" key="1">
    <source>
        <dbReference type="SAM" id="SignalP"/>
    </source>
</evidence>
<dbReference type="AlphaFoldDB" id="A0A4Q8LJG8"/>